<feature type="transmembrane region" description="Helical" evidence="4">
    <location>
        <begin position="249"/>
        <end position="269"/>
    </location>
</feature>
<dbReference type="EMBL" id="CP042998">
    <property type="protein sequence ID" value="QEH39292.1"/>
    <property type="molecule type" value="Genomic_DNA"/>
</dbReference>
<evidence type="ECO:0000256" key="2">
    <source>
        <dbReference type="PIRSR" id="PIRSR603782-1"/>
    </source>
</evidence>
<keyword evidence="4" id="KW-1133">Transmembrane helix</keyword>
<evidence type="ECO:0000256" key="4">
    <source>
        <dbReference type="SAM" id="Phobius"/>
    </source>
</evidence>
<keyword evidence="5" id="KW-0732">Signal</keyword>
<keyword evidence="7" id="KW-1185">Reference proteome</keyword>
<feature type="binding site" evidence="2">
    <location>
        <position position="93"/>
    </location>
    <ligand>
        <name>Cu cation</name>
        <dbReference type="ChEBI" id="CHEBI:23378"/>
    </ligand>
</feature>
<evidence type="ECO:0008006" key="8">
    <source>
        <dbReference type="Google" id="ProtNLM"/>
    </source>
</evidence>
<dbReference type="Proteomes" id="UP000324233">
    <property type="component" value="Plasmid pOJF2_1"/>
</dbReference>
<dbReference type="AlphaFoldDB" id="A0A5B9WFE1"/>
<comment type="similarity">
    <text evidence="1">Belongs to the SCO1/2 family.</text>
</comment>
<dbReference type="InterPro" id="IPR036249">
    <property type="entry name" value="Thioredoxin-like_sf"/>
</dbReference>
<organism evidence="6 7">
    <name type="scientific">Aquisphaera giovannonii</name>
    <dbReference type="NCBI Taxonomy" id="406548"/>
    <lineage>
        <taxon>Bacteria</taxon>
        <taxon>Pseudomonadati</taxon>
        <taxon>Planctomycetota</taxon>
        <taxon>Planctomycetia</taxon>
        <taxon>Isosphaerales</taxon>
        <taxon>Isosphaeraceae</taxon>
        <taxon>Aquisphaera</taxon>
    </lineage>
</organism>
<reference evidence="6 7" key="1">
    <citation type="submission" date="2019-08" db="EMBL/GenBank/DDBJ databases">
        <title>Deep-cultivation of Planctomycetes and their phenomic and genomic characterization uncovers novel biology.</title>
        <authorList>
            <person name="Wiegand S."/>
            <person name="Jogler M."/>
            <person name="Boedeker C."/>
            <person name="Pinto D."/>
            <person name="Vollmers J."/>
            <person name="Rivas-Marin E."/>
            <person name="Kohn T."/>
            <person name="Peeters S.H."/>
            <person name="Heuer A."/>
            <person name="Rast P."/>
            <person name="Oberbeckmann S."/>
            <person name="Bunk B."/>
            <person name="Jeske O."/>
            <person name="Meyerdierks A."/>
            <person name="Storesund J.E."/>
            <person name="Kallscheuer N."/>
            <person name="Luecker S."/>
            <person name="Lage O.M."/>
            <person name="Pohl T."/>
            <person name="Merkel B.J."/>
            <person name="Hornburger P."/>
            <person name="Mueller R.-W."/>
            <person name="Bruemmer F."/>
            <person name="Labrenz M."/>
            <person name="Spormann A.M."/>
            <person name="Op den Camp H."/>
            <person name="Overmann J."/>
            <person name="Amann R."/>
            <person name="Jetten M.S.M."/>
            <person name="Mascher T."/>
            <person name="Medema M.H."/>
            <person name="Devos D.P."/>
            <person name="Kaster A.-K."/>
            <person name="Ovreas L."/>
            <person name="Rohde M."/>
            <person name="Galperin M.Y."/>
            <person name="Jogler C."/>
        </authorList>
    </citation>
    <scope>NUCLEOTIDE SEQUENCE [LARGE SCALE GENOMIC DNA]</scope>
    <source>
        <strain evidence="6 7">OJF2</strain>
        <plasmid evidence="7">pojf2_1</plasmid>
    </source>
</reference>
<dbReference type="RefSeq" id="WP_148599178.1">
    <property type="nucleotide sequence ID" value="NZ_CP042998.1"/>
</dbReference>
<keyword evidence="3" id="KW-1015">Disulfide bond</keyword>
<dbReference type="GO" id="GO:0046872">
    <property type="term" value="F:metal ion binding"/>
    <property type="evidence" value="ECO:0007669"/>
    <property type="project" value="UniProtKB-KW"/>
</dbReference>
<sequence length="287" mass="30360" precursor="true">MKTHHCLIAALAALGLQTGAARAQPAIGGADPDIKPAAAGITTDIGFDQNLGAQVPTGLPFRDEAGRDVRLADYLGRRPAVLVLGYYRCPLLCNQVLNGLTRTLRAIPQAAGADFDVVAVSIDPKERPELAGAKKASYLEEYGRGSPDGWHFLVGDEGPIGELARAVGFRYKYNAGSGLYAHAAGFVVLTPDGRVARYFYGIDYPPKELSAAISGASRGGIGSPIRSLLLLCYDYDSATGKYTLSIVRISRVLGTATALSLGLYVFLMLRRERRGGPAARKVAAPAP</sequence>
<dbReference type="OrthoDB" id="9786756at2"/>
<dbReference type="SUPFAM" id="SSF52833">
    <property type="entry name" value="Thioredoxin-like"/>
    <property type="match status" value="1"/>
</dbReference>
<evidence type="ECO:0000256" key="5">
    <source>
        <dbReference type="SAM" id="SignalP"/>
    </source>
</evidence>
<dbReference type="InterPro" id="IPR003782">
    <property type="entry name" value="SCO1/SenC"/>
</dbReference>
<keyword evidence="4" id="KW-0812">Transmembrane</keyword>
<keyword evidence="2" id="KW-0479">Metal-binding</keyword>
<dbReference type="Gene3D" id="3.40.30.10">
    <property type="entry name" value="Glutaredoxin"/>
    <property type="match status" value="1"/>
</dbReference>
<feature type="binding site" evidence="2">
    <location>
        <position position="182"/>
    </location>
    <ligand>
        <name>Cu cation</name>
        <dbReference type="ChEBI" id="CHEBI:23378"/>
    </ligand>
</feature>
<feature type="binding site" evidence="2">
    <location>
        <position position="89"/>
    </location>
    <ligand>
        <name>Cu cation</name>
        <dbReference type="ChEBI" id="CHEBI:23378"/>
    </ligand>
</feature>
<dbReference type="PANTHER" id="PTHR12151:SF8">
    <property type="entry name" value="THIOREDOXIN DOMAIN-CONTAINING PROTEIN"/>
    <property type="match status" value="1"/>
</dbReference>
<geneLocation type="plasmid" evidence="7">
    <name>pojf2_1</name>
</geneLocation>
<keyword evidence="2" id="KW-0186">Copper</keyword>
<protein>
    <recommendedName>
        <fullName evidence="8">Thioredoxin domain-containing protein</fullName>
    </recommendedName>
</protein>
<keyword evidence="6" id="KW-0614">Plasmid</keyword>
<feature type="signal peptide" evidence="5">
    <location>
        <begin position="1"/>
        <end position="23"/>
    </location>
</feature>
<dbReference type="PANTHER" id="PTHR12151">
    <property type="entry name" value="ELECTRON TRANSPORT PROTIN SCO1/SENC FAMILY MEMBER"/>
    <property type="match status" value="1"/>
</dbReference>
<dbReference type="Pfam" id="PF02630">
    <property type="entry name" value="SCO1-SenC"/>
    <property type="match status" value="1"/>
</dbReference>
<evidence type="ECO:0000313" key="6">
    <source>
        <dbReference type="EMBL" id="QEH39292.1"/>
    </source>
</evidence>
<dbReference type="KEGG" id="agv:OJF2_79070"/>
<feature type="chain" id="PRO_5022768446" description="Thioredoxin domain-containing protein" evidence="5">
    <location>
        <begin position="24"/>
        <end position="287"/>
    </location>
</feature>
<proteinExistence type="inferred from homology"/>
<evidence type="ECO:0000313" key="7">
    <source>
        <dbReference type="Proteomes" id="UP000324233"/>
    </source>
</evidence>
<accession>A0A5B9WFE1</accession>
<feature type="disulfide bond" description="Redox-active" evidence="3">
    <location>
        <begin position="89"/>
        <end position="93"/>
    </location>
</feature>
<evidence type="ECO:0000256" key="3">
    <source>
        <dbReference type="PIRSR" id="PIRSR603782-2"/>
    </source>
</evidence>
<evidence type="ECO:0000256" key="1">
    <source>
        <dbReference type="ARBA" id="ARBA00010996"/>
    </source>
</evidence>
<gene>
    <name evidence="6" type="ORF">OJF2_79070</name>
</gene>
<keyword evidence="4" id="KW-0472">Membrane</keyword>
<dbReference type="CDD" id="cd02968">
    <property type="entry name" value="SCO"/>
    <property type="match status" value="1"/>
</dbReference>
<name>A0A5B9WFE1_9BACT</name>